<keyword evidence="2" id="KW-0479">Metal-binding</keyword>
<comment type="subcellular location">
    <subcellularLocation>
        <location evidence="1">Nucleus</location>
    </subcellularLocation>
</comment>
<keyword evidence="3" id="KW-0862">Zinc</keyword>
<feature type="region of interest" description="Disordered" evidence="8">
    <location>
        <begin position="167"/>
        <end position="197"/>
    </location>
</feature>
<dbReference type="GO" id="GO:0008270">
    <property type="term" value="F:zinc ion binding"/>
    <property type="evidence" value="ECO:0007669"/>
    <property type="project" value="InterPro"/>
</dbReference>
<dbReference type="GO" id="GO:0005634">
    <property type="term" value="C:nucleus"/>
    <property type="evidence" value="ECO:0007669"/>
    <property type="project" value="UniProtKB-SubCell"/>
</dbReference>
<evidence type="ECO:0000313" key="11">
    <source>
        <dbReference type="Proteomes" id="UP000807716"/>
    </source>
</evidence>
<sequence length="1124" mass="122162">MSPPLSTIPPASPAPSTFSINSTATSATVLGERKPPKKPTKRIRIATACISCRQKKIRCDGQHPCAHCERVKTTCTYPVASKPANQEYVETLENRLRSVESHLQGLLSRGWGKTPGIDNDVHDLSDDNTDMSSPYTPVTPPQDGTPAIYPKHSGSLIRQYVLTKQISGTSNTSSRGRRHSNASCDAGIDSGSESSGAADDSMDILGFLMGDLKVSRDGAAQYIPRVQDTQERSYGDTRAYNGEVPLSPASIKASHANPDWGDREAPRAFMLPQVLLPSHAIAALLDIYFNSVHTFLPVLHKPSFMTLCGDGDFSVPPFLLMCICAVAARHATEAELSEIPELVNLQHHALYDHARTLLDTYIDVPRLSTVQGLLLLAFYQTKEKRPGHFFRIRMYLNQATRMALDMGYPRTLRTLKDSPLSRNGTGQSTLSKVGDAPAKDTPEKRAILHLECRLAWLGCYFLDGLSSSIMGQDYCVQSVTLDTRQLIKEANLLIDTVQGATLVFWYHHLELISICRRVCEFYRSVPKARQLGSGMLTNPMLLEINATQENWLSSLPAHLVLVDNTLPSYYTLYLHRFYYSHRLLLYRPLLTSKQLRGVADDPASALSISSQAACKLTLIGETIFQNYSWPWPGCGLFAYHMLQAIEVHLFLMVTQSSDEAQQFYRRTLELLKGYLSLAKLPSLEKDVAAMEEMVTKVVFATQQQDQSQQQALGDSFQTGAQSLPPLAMDTRQGPVLGSFSSSSAVDQQNSVVTPTGEDAIMFSPSMSASVYTPGLFQTATAANGFAAGLDSIDSVYDPTGSMSFGMTATPTPNTIAPQALLPSTTTPYSLAFNQPQTLHPSGVHASHLGVPMGDLLGLGNLSGFGGTNDNNNNNHMGTASMAPSMASTTLHAGSTHSITPPTSSSSSFGAVAAPQPNSHKRSLVPPPKPGKRLLPQSTGSSSSTATQGGSANAPPVPRKPASLKSDGGSTTSSRATTVSAGPRWIAPRPMGQPITIYQQQQQQAQQQQQQQQHQQHSYHQQNQSTSPAVSMNNGNGQPVFLMQPNSGSTRPLPKVLPAQPKLYGMGAMVNTLGVEPNKHPIPEEPAFVPGTWDRSAYSPIDPNSDYFQGTQYYDATTQQRRQVI</sequence>
<feature type="compositionally biased region" description="Polar residues" evidence="8">
    <location>
        <begin position="420"/>
        <end position="431"/>
    </location>
</feature>
<dbReference type="GO" id="GO:0006351">
    <property type="term" value="P:DNA-templated transcription"/>
    <property type="evidence" value="ECO:0007669"/>
    <property type="project" value="InterPro"/>
</dbReference>
<dbReference type="GO" id="GO:0000981">
    <property type="term" value="F:DNA-binding transcription factor activity, RNA polymerase II-specific"/>
    <property type="evidence" value="ECO:0007669"/>
    <property type="project" value="InterPro"/>
</dbReference>
<feature type="compositionally biased region" description="Low complexity" evidence="8">
    <location>
        <begin position="185"/>
        <end position="197"/>
    </location>
</feature>
<dbReference type="EMBL" id="JAAAJB010000103">
    <property type="protein sequence ID" value="KAG0265969.1"/>
    <property type="molecule type" value="Genomic_DNA"/>
</dbReference>
<feature type="compositionally biased region" description="Low complexity" evidence="8">
    <location>
        <begin position="967"/>
        <end position="981"/>
    </location>
</feature>
<keyword evidence="4" id="KW-0805">Transcription regulation</keyword>
<dbReference type="SMART" id="SM00066">
    <property type="entry name" value="GAL4"/>
    <property type="match status" value="1"/>
</dbReference>
<evidence type="ECO:0000256" key="2">
    <source>
        <dbReference type="ARBA" id="ARBA00022723"/>
    </source>
</evidence>
<dbReference type="AlphaFoldDB" id="A0A9P6UA12"/>
<evidence type="ECO:0000256" key="7">
    <source>
        <dbReference type="ARBA" id="ARBA00023242"/>
    </source>
</evidence>
<feature type="region of interest" description="Disordered" evidence="8">
    <location>
        <begin position="417"/>
        <end position="439"/>
    </location>
</feature>
<dbReference type="GO" id="GO:0003677">
    <property type="term" value="F:DNA binding"/>
    <property type="evidence" value="ECO:0007669"/>
    <property type="project" value="UniProtKB-KW"/>
</dbReference>
<dbReference type="Pfam" id="PF04082">
    <property type="entry name" value="Fungal_trans"/>
    <property type="match status" value="1"/>
</dbReference>
<evidence type="ECO:0000256" key="5">
    <source>
        <dbReference type="ARBA" id="ARBA00023125"/>
    </source>
</evidence>
<dbReference type="Proteomes" id="UP000807716">
    <property type="component" value="Unassembled WGS sequence"/>
</dbReference>
<dbReference type="SMART" id="SM00906">
    <property type="entry name" value="Fungal_trans"/>
    <property type="match status" value="1"/>
</dbReference>
<keyword evidence="6" id="KW-0804">Transcription</keyword>
<protein>
    <recommendedName>
        <fullName evidence="9">Zn(2)-C6 fungal-type domain-containing protein</fullName>
    </recommendedName>
</protein>
<feature type="domain" description="Zn(2)-C6 fungal-type" evidence="9">
    <location>
        <begin position="48"/>
        <end position="77"/>
    </location>
</feature>
<evidence type="ECO:0000256" key="6">
    <source>
        <dbReference type="ARBA" id="ARBA00023163"/>
    </source>
</evidence>
<dbReference type="InterPro" id="IPR051615">
    <property type="entry name" value="Transcr_Regulatory_Elem"/>
</dbReference>
<feature type="compositionally biased region" description="Polar residues" evidence="8">
    <location>
        <begin position="1024"/>
        <end position="1034"/>
    </location>
</feature>
<organism evidence="10 11">
    <name type="scientific">Actinomortierella ambigua</name>
    <dbReference type="NCBI Taxonomy" id="1343610"/>
    <lineage>
        <taxon>Eukaryota</taxon>
        <taxon>Fungi</taxon>
        <taxon>Fungi incertae sedis</taxon>
        <taxon>Mucoromycota</taxon>
        <taxon>Mortierellomycotina</taxon>
        <taxon>Mortierellomycetes</taxon>
        <taxon>Mortierellales</taxon>
        <taxon>Mortierellaceae</taxon>
        <taxon>Actinomortierella</taxon>
    </lineage>
</organism>
<dbReference type="Gene3D" id="4.10.240.10">
    <property type="entry name" value="Zn(2)-C6 fungal-type DNA-binding domain"/>
    <property type="match status" value="1"/>
</dbReference>
<evidence type="ECO:0000313" key="10">
    <source>
        <dbReference type="EMBL" id="KAG0265969.1"/>
    </source>
</evidence>
<dbReference type="InterPro" id="IPR036864">
    <property type="entry name" value="Zn2-C6_fun-type_DNA-bd_sf"/>
</dbReference>
<dbReference type="SUPFAM" id="SSF57701">
    <property type="entry name" value="Zn2/Cys6 DNA-binding domain"/>
    <property type="match status" value="1"/>
</dbReference>
<dbReference type="PANTHER" id="PTHR31313:SF79">
    <property type="entry name" value="C6 FINGER DOMAIN-CONTAINING PROTEIN"/>
    <property type="match status" value="1"/>
</dbReference>
<keyword evidence="5" id="KW-0238">DNA-binding</keyword>
<keyword evidence="11" id="KW-1185">Reference proteome</keyword>
<keyword evidence="7" id="KW-0539">Nucleus</keyword>
<dbReference type="PROSITE" id="PS50048">
    <property type="entry name" value="ZN2_CY6_FUNGAL_2"/>
    <property type="match status" value="1"/>
</dbReference>
<evidence type="ECO:0000256" key="3">
    <source>
        <dbReference type="ARBA" id="ARBA00022833"/>
    </source>
</evidence>
<evidence type="ECO:0000256" key="1">
    <source>
        <dbReference type="ARBA" id="ARBA00004123"/>
    </source>
</evidence>
<comment type="caution">
    <text evidence="10">The sequence shown here is derived from an EMBL/GenBank/DDBJ whole genome shotgun (WGS) entry which is preliminary data.</text>
</comment>
<feature type="compositionally biased region" description="Low complexity" evidence="8">
    <location>
        <begin position="936"/>
        <end position="951"/>
    </location>
</feature>
<dbReference type="PROSITE" id="PS00463">
    <property type="entry name" value="ZN2_CY6_FUNGAL_1"/>
    <property type="match status" value="1"/>
</dbReference>
<dbReference type="InterPro" id="IPR007219">
    <property type="entry name" value="XnlR_reg_dom"/>
</dbReference>
<dbReference type="Pfam" id="PF00172">
    <property type="entry name" value="Zn_clus"/>
    <property type="match status" value="1"/>
</dbReference>
<feature type="region of interest" description="Disordered" evidence="8">
    <location>
        <begin position="889"/>
        <end position="1034"/>
    </location>
</feature>
<name>A0A9P6UA12_9FUNG</name>
<accession>A0A9P6UA12</accession>
<evidence type="ECO:0000256" key="8">
    <source>
        <dbReference type="SAM" id="MobiDB-lite"/>
    </source>
</evidence>
<feature type="compositionally biased region" description="Low complexity" evidence="8">
    <location>
        <begin position="998"/>
        <end position="1023"/>
    </location>
</feature>
<dbReference type="CDD" id="cd12148">
    <property type="entry name" value="fungal_TF_MHR"/>
    <property type="match status" value="1"/>
</dbReference>
<dbReference type="OrthoDB" id="3362851at2759"/>
<evidence type="ECO:0000259" key="9">
    <source>
        <dbReference type="PROSITE" id="PS50048"/>
    </source>
</evidence>
<feature type="region of interest" description="Disordered" evidence="8">
    <location>
        <begin position="1"/>
        <end position="20"/>
    </location>
</feature>
<feature type="compositionally biased region" description="Low complexity" evidence="8">
    <location>
        <begin position="894"/>
        <end position="907"/>
    </location>
</feature>
<feature type="compositionally biased region" description="Pro residues" evidence="8">
    <location>
        <begin position="1"/>
        <end position="13"/>
    </location>
</feature>
<dbReference type="CDD" id="cd00067">
    <property type="entry name" value="GAL4"/>
    <property type="match status" value="1"/>
</dbReference>
<dbReference type="InterPro" id="IPR001138">
    <property type="entry name" value="Zn2Cys6_DnaBD"/>
</dbReference>
<reference evidence="10" key="1">
    <citation type="journal article" date="2020" name="Fungal Divers.">
        <title>Resolving the Mortierellaceae phylogeny through synthesis of multi-gene phylogenetics and phylogenomics.</title>
        <authorList>
            <person name="Vandepol N."/>
            <person name="Liber J."/>
            <person name="Desiro A."/>
            <person name="Na H."/>
            <person name="Kennedy M."/>
            <person name="Barry K."/>
            <person name="Grigoriev I.V."/>
            <person name="Miller A.N."/>
            <person name="O'Donnell K."/>
            <person name="Stajich J.E."/>
            <person name="Bonito G."/>
        </authorList>
    </citation>
    <scope>NUCLEOTIDE SEQUENCE</scope>
    <source>
        <strain evidence="10">BC1065</strain>
    </source>
</reference>
<proteinExistence type="predicted"/>
<gene>
    <name evidence="10" type="ORF">DFQ27_000219</name>
</gene>
<evidence type="ECO:0000256" key="4">
    <source>
        <dbReference type="ARBA" id="ARBA00023015"/>
    </source>
</evidence>
<dbReference type="PANTHER" id="PTHR31313">
    <property type="entry name" value="TY1 ENHANCER ACTIVATOR"/>
    <property type="match status" value="1"/>
</dbReference>